<gene>
    <name evidence="1" type="ORF">UFOVP1121_37</name>
    <name evidence="2" type="ORF">UFOVP1482_36</name>
</gene>
<dbReference type="EMBL" id="LR797421">
    <property type="protein sequence ID" value="CAB4215531.1"/>
    <property type="molecule type" value="Genomic_DNA"/>
</dbReference>
<name>A0A6J5SLV6_9CAUD</name>
<evidence type="ECO:0000313" key="2">
    <source>
        <dbReference type="EMBL" id="CAB4215531.1"/>
    </source>
</evidence>
<organism evidence="2">
    <name type="scientific">uncultured Caudovirales phage</name>
    <dbReference type="NCBI Taxonomy" id="2100421"/>
    <lineage>
        <taxon>Viruses</taxon>
        <taxon>Duplodnaviria</taxon>
        <taxon>Heunggongvirae</taxon>
        <taxon>Uroviricota</taxon>
        <taxon>Caudoviricetes</taxon>
        <taxon>Peduoviridae</taxon>
        <taxon>Maltschvirus</taxon>
        <taxon>Maltschvirus maltsch</taxon>
    </lineage>
</organism>
<dbReference type="Pfam" id="PF04404">
    <property type="entry name" value="ERF"/>
    <property type="match status" value="1"/>
</dbReference>
<dbReference type="InterPro" id="IPR007499">
    <property type="entry name" value="ERF_bacteria_virus"/>
</dbReference>
<proteinExistence type="predicted"/>
<dbReference type="EMBL" id="LR797067">
    <property type="protein sequence ID" value="CAB4184653.1"/>
    <property type="molecule type" value="Genomic_DNA"/>
</dbReference>
<evidence type="ECO:0000313" key="1">
    <source>
        <dbReference type="EMBL" id="CAB4184653.1"/>
    </source>
</evidence>
<protein>
    <submittedName>
        <fullName evidence="2">Essential recombination function protein</fullName>
    </submittedName>
</protein>
<accession>A0A6J5SLV6</accession>
<sequence>MEIFAALSAVMGDVSSVSKDERNAGQGFNFRGIDAVVNAVGPALRKHGVIVVPRVQSCDYSTIEIGEKRKATAHVRVIVEYIFIAQDGSTISCTTAGEAMDQGDKATAKAMSVAFRIALLQALALPTSEPDPDASSYERSPAKGSIMQDRALAAKIYQDILSAEDQPALKLIWDALKDNESLEMSWADDAPTFAALIGERVAVMKAKA</sequence>
<reference evidence="2" key="1">
    <citation type="submission" date="2020-05" db="EMBL/GenBank/DDBJ databases">
        <authorList>
            <person name="Chiriac C."/>
            <person name="Salcher M."/>
            <person name="Ghai R."/>
            <person name="Kavagutti S V."/>
        </authorList>
    </citation>
    <scope>NUCLEOTIDE SEQUENCE</scope>
</reference>